<dbReference type="PANTHER" id="PTHR13872:SF1">
    <property type="entry name" value="DOLICHYL-DIPHOSPHOOLIGOSACCHARIDE--PROTEIN GLYCOSYLTRANSFERASE SUBUNIT STT3B"/>
    <property type="match status" value="1"/>
</dbReference>
<name>A0A1I4BN74_9EURY</name>
<dbReference type="RefSeq" id="WP_089865564.1">
    <property type="nucleotide sequence ID" value="NZ_FOTC01000001.1"/>
</dbReference>
<evidence type="ECO:0000256" key="16">
    <source>
        <dbReference type="ARBA" id="ARBA00034066"/>
    </source>
</evidence>
<dbReference type="GO" id="GO:0004576">
    <property type="term" value="F:oligosaccharyl transferase activity"/>
    <property type="evidence" value="ECO:0007669"/>
    <property type="project" value="InterPro"/>
</dbReference>
<evidence type="ECO:0000256" key="7">
    <source>
        <dbReference type="ARBA" id="ARBA00022676"/>
    </source>
</evidence>
<dbReference type="EC" id="2.4.99.21" evidence="6"/>
<evidence type="ECO:0000256" key="17">
    <source>
        <dbReference type="SAM" id="MobiDB-lite"/>
    </source>
</evidence>
<evidence type="ECO:0000256" key="11">
    <source>
        <dbReference type="ARBA" id="ARBA00022842"/>
    </source>
</evidence>
<dbReference type="GO" id="GO:0005886">
    <property type="term" value="C:plasma membrane"/>
    <property type="evidence" value="ECO:0007669"/>
    <property type="project" value="UniProtKB-SubCell"/>
</dbReference>
<reference evidence="22" key="1">
    <citation type="submission" date="2016-10" db="EMBL/GenBank/DDBJ databases">
        <authorList>
            <person name="Varghese N."/>
            <person name="Submissions S."/>
        </authorList>
    </citation>
    <scope>NUCLEOTIDE SEQUENCE [LARGE SCALE GENOMIC DNA]</scope>
    <source>
        <strain evidence="22">CGMCC 1.7738</strain>
    </source>
</reference>
<evidence type="ECO:0000256" key="13">
    <source>
        <dbReference type="ARBA" id="ARBA00023136"/>
    </source>
</evidence>
<keyword evidence="22" id="KW-1185">Reference proteome</keyword>
<evidence type="ECO:0000256" key="15">
    <source>
        <dbReference type="ARBA" id="ARBA00030679"/>
    </source>
</evidence>
<keyword evidence="9 18" id="KW-0812">Transmembrane</keyword>
<dbReference type="Pfam" id="PF18079">
    <property type="entry name" value="AglB_L1"/>
    <property type="match status" value="1"/>
</dbReference>
<keyword evidence="13 18" id="KW-0472">Membrane</keyword>
<feature type="transmembrane region" description="Helical" evidence="18">
    <location>
        <begin position="440"/>
        <end position="461"/>
    </location>
</feature>
<dbReference type="Proteomes" id="UP000199607">
    <property type="component" value="Unassembled WGS sequence"/>
</dbReference>
<dbReference type="AlphaFoldDB" id="A0A1I4BN74"/>
<feature type="transmembrane region" description="Helical" evidence="18">
    <location>
        <begin position="192"/>
        <end position="213"/>
    </location>
</feature>
<keyword evidence="12 18" id="KW-1133">Transmembrane helix</keyword>
<keyword evidence="10" id="KW-0479">Metal-binding</keyword>
<evidence type="ECO:0000259" key="19">
    <source>
        <dbReference type="Pfam" id="PF02516"/>
    </source>
</evidence>
<feature type="transmembrane region" description="Helical" evidence="18">
    <location>
        <begin position="253"/>
        <end position="270"/>
    </location>
</feature>
<dbReference type="Gene3D" id="2.60.40.3390">
    <property type="match status" value="1"/>
</dbReference>
<evidence type="ECO:0000256" key="14">
    <source>
        <dbReference type="ARBA" id="ARBA00023211"/>
    </source>
</evidence>
<evidence type="ECO:0000256" key="2">
    <source>
        <dbReference type="ARBA" id="ARBA00001946"/>
    </source>
</evidence>
<evidence type="ECO:0000313" key="22">
    <source>
        <dbReference type="Proteomes" id="UP000199607"/>
    </source>
</evidence>
<dbReference type="GO" id="GO:0046872">
    <property type="term" value="F:metal ion binding"/>
    <property type="evidence" value="ECO:0007669"/>
    <property type="project" value="UniProtKB-KW"/>
</dbReference>
<comment type="cofactor">
    <cofactor evidence="1">
        <name>Mn(2+)</name>
        <dbReference type="ChEBI" id="CHEBI:29035"/>
    </cofactor>
</comment>
<feature type="region of interest" description="Disordered" evidence="17">
    <location>
        <begin position="529"/>
        <end position="550"/>
    </location>
</feature>
<keyword evidence="8 21" id="KW-0808">Transferase</keyword>
<evidence type="ECO:0000256" key="12">
    <source>
        <dbReference type="ARBA" id="ARBA00022989"/>
    </source>
</evidence>
<dbReference type="InterPro" id="IPR048307">
    <property type="entry name" value="STT3_N"/>
</dbReference>
<evidence type="ECO:0000256" key="5">
    <source>
        <dbReference type="ARBA" id="ARBA00010810"/>
    </source>
</evidence>
<dbReference type="Pfam" id="PF02516">
    <property type="entry name" value="STT3"/>
    <property type="match status" value="1"/>
</dbReference>
<comment type="similarity">
    <text evidence="5">Belongs to the STT3 family.</text>
</comment>
<comment type="cofactor">
    <cofactor evidence="2">
        <name>Mg(2+)</name>
        <dbReference type="ChEBI" id="CHEBI:18420"/>
    </cofactor>
</comment>
<proteinExistence type="inferred from homology"/>
<feature type="transmembrane region" description="Helical" evidence="18">
    <location>
        <begin position="473"/>
        <end position="493"/>
    </location>
</feature>
<dbReference type="STRING" id="553466.SAMN04487950_0625"/>
<organism evidence="21 22">
    <name type="scientific">Halogranum rubrum</name>
    <dbReference type="NCBI Taxonomy" id="553466"/>
    <lineage>
        <taxon>Archaea</taxon>
        <taxon>Methanobacteriati</taxon>
        <taxon>Methanobacteriota</taxon>
        <taxon>Stenosarchaea group</taxon>
        <taxon>Halobacteria</taxon>
        <taxon>Halobacteriales</taxon>
        <taxon>Haloferacaceae</taxon>
    </lineage>
</organism>
<evidence type="ECO:0000259" key="20">
    <source>
        <dbReference type="Pfam" id="PF18079"/>
    </source>
</evidence>
<protein>
    <recommendedName>
        <fullName evidence="6">dolichyl-phosphooligosaccharide-protein glycotransferase</fullName>
        <ecNumber evidence="6">2.4.99.21</ecNumber>
    </recommendedName>
    <alternativeName>
        <fullName evidence="15">Oligosaccharyl transferase</fullName>
    </alternativeName>
</protein>
<evidence type="ECO:0000313" key="21">
    <source>
        <dbReference type="EMBL" id="SFK69436.1"/>
    </source>
</evidence>
<feature type="domain" description="Oligosaccharyl transferase STT3 N-terminal" evidence="19">
    <location>
        <begin position="133"/>
        <end position="433"/>
    </location>
</feature>
<dbReference type="InterPro" id="IPR041154">
    <property type="entry name" value="AglB_P1"/>
</dbReference>
<feature type="transmembrane region" description="Helical" evidence="18">
    <location>
        <begin position="331"/>
        <end position="349"/>
    </location>
</feature>
<evidence type="ECO:0000256" key="18">
    <source>
        <dbReference type="SAM" id="Phobius"/>
    </source>
</evidence>
<feature type="transmembrane region" description="Helical" evidence="18">
    <location>
        <begin position="302"/>
        <end position="319"/>
    </location>
</feature>
<gene>
    <name evidence="21" type="ORF">SAMN04487950_0625</name>
</gene>
<feature type="transmembrane region" description="Helical" evidence="18">
    <location>
        <begin position="225"/>
        <end position="241"/>
    </location>
</feature>
<comment type="catalytic activity">
    <reaction evidence="16">
        <text>an archaeal dolichyl phosphooligosaccharide + [protein]-L-asparagine = an archaeal dolichyl phosphate + a glycoprotein with the oligosaccharide chain attached by N-beta-D-glycosyl linkage to a protein L-asparagine.</text>
        <dbReference type="EC" id="2.4.99.21"/>
    </reaction>
</comment>
<evidence type="ECO:0000256" key="6">
    <source>
        <dbReference type="ARBA" id="ARBA00012602"/>
    </source>
</evidence>
<evidence type="ECO:0000256" key="10">
    <source>
        <dbReference type="ARBA" id="ARBA00022723"/>
    </source>
</evidence>
<comment type="subcellular location">
    <subcellularLocation>
        <location evidence="3">Cell membrane</location>
        <topology evidence="3">Multi-pass membrane protein</topology>
    </subcellularLocation>
</comment>
<dbReference type="InterPro" id="IPR003674">
    <property type="entry name" value="Oligo_trans_STT3"/>
</dbReference>
<keyword evidence="11" id="KW-0460">Magnesium</keyword>
<keyword evidence="7" id="KW-0328">Glycosyltransferase</keyword>
<feature type="transmembrane region" description="Helical" evidence="18">
    <location>
        <begin position="355"/>
        <end position="374"/>
    </location>
</feature>
<accession>A0A1I4BN74</accession>
<dbReference type="PANTHER" id="PTHR13872">
    <property type="entry name" value="DOLICHYL-DIPHOSPHOOLIGOSACCHARIDE--PROTEIN GLYCOSYLTRANSFERASE SUBUNIT"/>
    <property type="match status" value="1"/>
</dbReference>
<comment type="pathway">
    <text evidence="4">Protein modification; protein glycosylation.</text>
</comment>
<sequence length="789" mass="84391">MTDVRAATNALLEDRPAIEPALRELLELDERGPWTFHETSLDSGTFGEVVSAGIVEKTDSAYRLADPDAVQAALRGERRDETGAATRRTTLRLDQVRDRIDRDALVLLFGALLVVALVRFLSAPSVFRGGDIVLLGNDPYYYRYWVEQTTASAGLFEFGALTDLPSGVTKGEPLLVATLWVVSSLLGGSTDAVGLVVALYPVVAAVLTGVLLYGVATSVSDDRRVGLATVLMLALIPVNAYRTGLGFADHHAFDYFWLALTALALVNLLGEDEHDERSWLFAGVLGAGVAGQLLAWDNGALLVVPLAFVVTLAAALSVSRERSPLREGVPVVVGLVLASALVWGAHTALDWHSTVVASVPMLLLVGSVGVFVLAEGAQRAGLSARTLLGAELVAGLALLVGLPSVLPELTQGLDRGLNTLFESRNIVETTSLVSGEMGTLVGPLLLLGFIFALGLPYIGWATLQAGRRRDAQWLALAVYAWWFFALAVVQLRFAGEFSVFLAVFAGLGFVHLASVVDLAEPVALFEDGSGGSGGSGGPRSQRGRGDHSERDVTLAMPSRREAMSYLGFTALVGSLSFVQIPVKFSQLTVDEAAYRTAAWMREYADEKGWSYPENYVLSSWGINRMYNYHVNGEAKSYAFAQNNYDRLLRADDAAAQYERLRDRVGFVVVDGSVAGGKMAAQFSNYGSESQNIVALSHYRLVHVEGPIRVFTLVPGATLVGDAESETVTASVGVDVGETTFTYENTVEVASDGTFSVTVPYTGEYEIGGKTYAVDERAVSDGAQLRPGGQ</sequence>
<feature type="transmembrane region" description="Helical" evidence="18">
    <location>
        <begin position="386"/>
        <end position="406"/>
    </location>
</feature>
<evidence type="ECO:0000256" key="3">
    <source>
        <dbReference type="ARBA" id="ARBA00004651"/>
    </source>
</evidence>
<keyword evidence="14" id="KW-0464">Manganese</keyword>
<evidence type="ECO:0000256" key="8">
    <source>
        <dbReference type="ARBA" id="ARBA00022679"/>
    </source>
</evidence>
<feature type="transmembrane region" description="Helical" evidence="18">
    <location>
        <begin position="279"/>
        <end position="296"/>
    </location>
</feature>
<dbReference type="EMBL" id="FOTC01000001">
    <property type="protein sequence ID" value="SFK69436.1"/>
    <property type="molecule type" value="Genomic_DNA"/>
</dbReference>
<evidence type="ECO:0000256" key="4">
    <source>
        <dbReference type="ARBA" id="ARBA00004922"/>
    </source>
</evidence>
<evidence type="ECO:0000256" key="9">
    <source>
        <dbReference type="ARBA" id="ARBA00022692"/>
    </source>
</evidence>
<feature type="transmembrane region" description="Helical" evidence="18">
    <location>
        <begin position="104"/>
        <end position="122"/>
    </location>
</feature>
<feature type="domain" description="Archaeal glycosylation protein B peripheral" evidence="20">
    <location>
        <begin position="715"/>
        <end position="765"/>
    </location>
</feature>
<evidence type="ECO:0000256" key="1">
    <source>
        <dbReference type="ARBA" id="ARBA00001936"/>
    </source>
</evidence>